<evidence type="ECO:0000256" key="6">
    <source>
        <dbReference type="SAM" id="MobiDB-lite"/>
    </source>
</evidence>
<evidence type="ECO:0000256" key="2">
    <source>
        <dbReference type="ARBA" id="ARBA00022679"/>
    </source>
</evidence>
<feature type="binding site" evidence="5">
    <location>
        <position position="160"/>
    </location>
    <ligand>
        <name>S-adenosyl-L-methionine</name>
        <dbReference type="ChEBI" id="CHEBI:59789"/>
    </ligand>
</feature>
<feature type="region of interest" description="Disordered" evidence="6">
    <location>
        <begin position="320"/>
        <end position="358"/>
    </location>
</feature>
<organism evidence="8 9">
    <name type="scientific">Crateriforma conspicua</name>
    <dbReference type="NCBI Taxonomy" id="2527996"/>
    <lineage>
        <taxon>Bacteria</taxon>
        <taxon>Pseudomonadati</taxon>
        <taxon>Planctomycetota</taxon>
        <taxon>Planctomycetia</taxon>
        <taxon>Planctomycetales</taxon>
        <taxon>Planctomycetaceae</taxon>
        <taxon>Crateriforma</taxon>
    </lineage>
</organism>
<name>A0A5C6FRJ3_9PLAN</name>
<dbReference type="InterPro" id="IPR029063">
    <property type="entry name" value="SAM-dependent_MTases_sf"/>
</dbReference>
<keyword evidence="2 5" id="KW-0808">Transferase</keyword>
<sequence length="485" mass="52775">MTGKKIEPTGRESGDWRSELRDSLGVCGLPDDQWADFLAALEVNHGSVMRLHRRWIDDAKSQSESDGIRAGHLGPAVPWYHGAFRHDGTWQGRRPADTLRYAAGDFFLQDAGSLLALAACGADTDELAGSLVCDLCASPGGKATALVEAVGESGFVLANEPIRSRLAALEFNLTRTGSDRWAISQKDPEDLASELTGEFDCVVVDAPCSGQTLVARGKQSEGSFSARQVRHSAARQNRILDAAVRLLRPGGKLIYSTCTFAVDENEAQVQRMVDTASMVPVQLEALRDYRSVANGCYRLWPHLHDCAGAFAARLDAGGDAMSTRDEASPTHGGDRISSAKRHKNRRDRRGPRRIEFEPGDWVTDDAAGLQQRTIIRGDVAMCVPVDAPQWVPLIAAKLPELAYCTGKTWKPAHGLARRAFASVTPVQTIQVDDAQARRYLSGNVIDCALRGWVVVTWQDRPLGWIKSNGSTGKNHLPVPYRLTGG</sequence>
<dbReference type="EC" id="2.1.1.178" evidence="8"/>
<proteinExistence type="inferred from homology"/>
<dbReference type="CDD" id="cd02440">
    <property type="entry name" value="AdoMet_MTases"/>
    <property type="match status" value="1"/>
</dbReference>
<evidence type="ECO:0000256" key="5">
    <source>
        <dbReference type="PROSITE-ProRule" id="PRU01023"/>
    </source>
</evidence>
<comment type="similarity">
    <text evidence="5">Belongs to the class I-like SAM-binding methyltransferase superfamily. RsmB/NOP family.</text>
</comment>
<dbReference type="Pfam" id="PF13636">
    <property type="entry name" value="Methyltranf_PUA"/>
    <property type="match status" value="1"/>
</dbReference>
<dbReference type="InterPro" id="IPR023267">
    <property type="entry name" value="RCMT"/>
</dbReference>
<evidence type="ECO:0000313" key="8">
    <source>
        <dbReference type="EMBL" id="TWU63093.1"/>
    </source>
</evidence>
<dbReference type="RefSeq" id="WP_146415766.1">
    <property type="nucleotide sequence ID" value="NZ_SJPZ01000002.1"/>
</dbReference>
<dbReference type="InterPro" id="IPR001678">
    <property type="entry name" value="MeTrfase_RsmB-F_NOP2_dom"/>
</dbReference>
<evidence type="ECO:0000256" key="4">
    <source>
        <dbReference type="ARBA" id="ARBA00022884"/>
    </source>
</evidence>
<protein>
    <submittedName>
        <fullName evidence="8">Ribosomal RNA small subunit methyltransferase F</fullName>
        <ecNumber evidence="8">2.1.1.178</ecNumber>
    </submittedName>
</protein>
<dbReference type="PANTHER" id="PTHR22807:SF53">
    <property type="entry name" value="RIBOSOMAL RNA SMALL SUBUNIT METHYLTRANSFERASE B-RELATED"/>
    <property type="match status" value="1"/>
</dbReference>
<feature type="compositionally biased region" description="Basic residues" evidence="6">
    <location>
        <begin position="338"/>
        <end position="351"/>
    </location>
</feature>
<evidence type="ECO:0000313" key="9">
    <source>
        <dbReference type="Proteomes" id="UP000316476"/>
    </source>
</evidence>
<dbReference type="Gene3D" id="3.40.50.150">
    <property type="entry name" value="Vaccinia Virus protein VP39"/>
    <property type="match status" value="1"/>
</dbReference>
<evidence type="ECO:0000256" key="3">
    <source>
        <dbReference type="ARBA" id="ARBA00022691"/>
    </source>
</evidence>
<evidence type="ECO:0000256" key="1">
    <source>
        <dbReference type="ARBA" id="ARBA00022603"/>
    </source>
</evidence>
<dbReference type="PANTHER" id="PTHR22807">
    <property type="entry name" value="NOP2 YEAST -RELATED NOL1/NOP2/FMU SUN DOMAIN-CONTAINING"/>
    <property type="match status" value="1"/>
</dbReference>
<reference evidence="8 9" key="1">
    <citation type="submission" date="2019-02" db="EMBL/GenBank/DDBJ databases">
        <title>Deep-cultivation of Planctomycetes and their phenomic and genomic characterization uncovers novel biology.</title>
        <authorList>
            <person name="Wiegand S."/>
            <person name="Jogler M."/>
            <person name="Boedeker C."/>
            <person name="Pinto D."/>
            <person name="Vollmers J."/>
            <person name="Rivas-Marin E."/>
            <person name="Kohn T."/>
            <person name="Peeters S.H."/>
            <person name="Heuer A."/>
            <person name="Rast P."/>
            <person name="Oberbeckmann S."/>
            <person name="Bunk B."/>
            <person name="Jeske O."/>
            <person name="Meyerdierks A."/>
            <person name="Storesund J.E."/>
            <person name="Kallscheuer N."/>
            <person name="Luecker S."/>
            <person name="Lage O.M."/>
            <person name="Pohl T."/>
            <person name="Merkel B.J."/>
            <person name="Hornburger P."/>
            <person name="Mueller R.-W."/>
            <person name="Bruemmer F."/>
            <person name="Labrenz M."/>
            <person name="Spormann A.M."/>
            <person name="Op Den Camp H."/>
            <person name="Overmann J."/>
            <person name="Amann R."/>
            <person name="Jetten M.S.M."/>
            <person name="Mascher T."/>
            <person name="Medema M.H."/>
            <person name="Devos D.P."/>
            <person name="Kaster A.-K."/>
            <person name="Ovreas L."/>
            <person name="Rohde M."/>
            <person name="Galperin M.Y."/>
            <person name="Jogler C."/>
        </authorList>
    </citation>
    <scope>NUCLEOTIDE SEQUENCE [LARGE SCALE GENOMIC DNA]</scope>
    <source>
        <strain evidence="8 9">V7</strain>
    </source>
</reference>
<comment type="caution">
    <text evidence="5">Lacks conserved residue(s) required for the propagation of feature annotation.</text>
</comment>
<dbReference type="AlphaFoldDB" id="A0A5C6FRJ3"/>
<dbReference type="Pfam" id="PF01189">
    <property type="entry name" value="Methyltr_RsmB-F"/>
    <property type="match status" value="1"/>
</dbReference>
<dbReference type="Gene3D" id="2.30.130.60">
    <property type="match status" value="1"/>
</dbReference>
<dbReference type="GO" id="GO:0008173">
    <property type="term" value="F:RNA methyltransferase activity"/>
    <property type="evidence" value="ECO:0007669"/>
    <property type="project" value="InterPro"/>
</dbReference>
<dbReference type="OrthoDB" id="9810297at2"/>
<evidence type="ECO:0000259" key="7">
    <source>
        <dbReference type="PROSITE" id="PS51686"/>
    </source>
</evidence>
<feature type="compositionally biased region" description="Basic and acidic residues" evidence="6">
    <location>
        <begin position="322"/>
        <end position="334"/>
    </location>
</feature>
<dbReference type="EMBL" id="SJPZ01000002">
    <property type="protein sequence ID" value="TWU63093.1"/>
    <property type="molecule type" value="Genomic_DNA"/>
</dbReference>
<dbReference type="GO" id="GO:0003723">
    <property type="term" value="F:RNA binding"/>
    <property type="evidence" value="ECO:0007669"/>
    <property type="project" value="UniProtKB-UniRule"/>
</dbReference>
<keyword evidence="1 5" id="KW-0489">Methyltransferase</keyword>
<keyword evidence="3 5" id="KW-0949">S-adenosyl-L-methionine</keyword>
<dbReference type="GO" id="GO:0001510">
    <property type="term" value="P:RNA methylation"/>
    <property type="evidence" value="ECO:0007669"/>
    <property type="project" value="InterPro"/>
</dbReference>
<feature type="active site" description="Nucleophile" evidence="5">
    <location>
        <position position="258"/>
    </location>
</feature>
<dbReference type="InterPro" id="IPR027391">
    <property type="entry name" value="Nol1_Nop2_Fmu_2"/>
</dbReference>
<feature type="binding site" evidence="5">
    <location>
        <position position="187"/>
    </location>
    <ligand>
        <name>S-adenosyl-L-methionine</name>
        <dbReference type="ChEBI" id="CHEBI:59789"/>
    </ligand>
</feature>
<accession>A0A5C6FRJ3</accession>
<feature type="domain" description="SAM-dependent MTase RsmB/NOP-type" evidence="7">
    <location>
        <begin position="37"/>
        <end position="317"/>
    </location>
</feature>
<dbReference type="SUPFAM" id="SSF53335">
    <property type="entry name" value="S-adenosyl-L-methionine-dependent methyltransferases"/>
    <property type="match status" value="1"/>
</dbReference>
<dbReference type="InterPro" id="IPR049560">
    <property type="entry name" value="MeTrfase_RsmB-F_NOP2_cat"/>
</dbReference>
<gene>
    <name evidence="8" type="primary">rsmF</name>
    <name evidence="8" type="ORF">V7x_48310</name>
</gene>
<feature type="binding site" evidence="5">
    <location>
        <position position="205"/>
    </location>
    <ligand>
        <name>S-adenosyl-L-methionine</name>
        <dbReference type="ChEBI" id="CHEBI:59789"/>
    </ligand>
</feature>
<comment type="caution">
    <text evidence="8">The sequence shown here is derived from an EMBL/GenBank/DDBJ whole genome shotgun (WGS) entry which is preliminary data.</text>
</comment>
<dbReference type="PROSITE" id="PS51686">
    <property type="entry name" value="SAM_MT_RSMB_NOP"/>
    <property type="match status" value="1"/>
</dbReference>
<keyword evidence="4 5" id="KW-0694">RNA-binding</keyword>
<dbReference type="Proteomes" id="UP000316476">
    <property type="component" value="Unassembled WGS sequence"/>
</dbReference>
<dbReference type="PRINTS" id="PR02008">
    <property type="entry name" value="RCMTFAMILY"/>
</dbReference>